<reference evidence="1 2" key="1">
    <citation type="journal article" date="2007" name="PLoS Biol.">
        <title>Evolution of symbiotic bacteria in the distal human intestine.</title>
        <authorList>
            <person name="Xu J."/>
            <person name="Mahowald M.A."/>
            <person name="Ley R.E."/>
            <person name="Lozupone C.A."/>
            <person name="Hamady M."/>
            <person name="Martens E.C."/>
            <person name="Henrissat B."/>
            <person name="Coutinho P.M."/>
            <person name="Minx P."/>
            <person name="Latreille P."/>
            <person name="Cordum H."/>
            <person name="Van Brunt A."/>
            <person name="Kim K."/>
            <person name="Fulton R.S."/>
            <person name="Fulton L.A."/>
            <person name="Clifton S.W."/>
            <person name="Wilson R.K."/>
            <person name="Knight R.D."/>
            <person name="Gordon J.I."/>
        </authorList>
    </citation>
    <scope>NUCLEOTIDE SEQUENCE [LARGE SCALE GENOMIC DNA]</scope>
    <source>
        <strain evidence="2">ATCC 8503 / DSM 20701 / CIP 104284 / JCM 5825 / NCTC 11152</strain>
    </source>
</reference>
<name>A6LGZ2_PARD8</name>
<protein>
    <submittedName>
        <fullName evidence="1">Uncharacterized protein</fullName>
    </submittedName>
</protein>
<dbReference type="PaxDb" id="435591-BDI_3251"/>
<dbReference type="STRING" id="435591.BDI_3251"/>
<keyword evidence="2" id="KW-1185">Reference proteome</keyword>
<dbReference type="EMBL" id="CP000140">
    <property type="protein sequence ID" value="ABR44956.1"/>
    <property type="molecule type" value="Genomic_DNA"/>
</dbReference>
<sequence>MKRERLTLIPIEYLFIVFGSTQKGTSQKSRNNNIDAFCKRRAIIMIFSTYGSEPSRRVSTSYAVKRAPYTPNCRNILYLNKLLLLKAGLNENVHLRFSDFCKRHHVE</sequence>
<dbReference type="Proteomes" id="UP000000566">
    <property type="component" value="Chromosome"/>
</dbReference>
<gene>
    <name evidence="1" type="ordered locus">BDI_3251</name>
</gene>
<dbReference type="HOGENOM" id="CLU_2207477_0_0_10"/>
<organism evidence="1 2">
    <name type="scientific">Parabacteroides distasonis (strain ATCC 8503 / DSM 20701 / CIP 104284 / JCM 5825 / NCTC 11152)</name>
    <dbReference type="NCBI Taxonomy" id="435591"/>
    <lineage>
        <taxon>Bacteria</taxon>
        <taxon>Pseudomonadati</taxon>
        <taxon>Bacteroidota</taxon>
        <taxon>Bacteroidia</taxon>
        <taxon>Bacteroidales</taxon>
        <taxon>Tannerellaceae</taxon>
        <taxon>Parabacteroides</taxon>
    </lineage>
</organism>
<proteinExistence type="predicted"/>
<evidence type="ECO:0000313" key="2">
    <source>
        <dbReference type="Proteomes" id="UP000000566"/>
    </source>
</evidence>
<dbReference type="KEGG" id="pdi:BDI_3251"/>
<dbReference type="AlphaFoldDB" id="A6LGZ2"/>
<accession>A6LGZ2</accession>
<evidence type="ECO:0000313" key="1">
    <source>
        <dbReference type="EMBL" id="ABR44956.1"/>
    </source>
</evidence>